<evidence type="ECO:0000256" key="2">
    <source>
        <dbReference type="ARBA" id="ARBA00004726"/>
    </source>
</evidence>
<dbReference type="PIRSF" id="PIRSF004491">
    <property type="entry name" value="FAD_Synth"/>
    <property type="match status" value="1"/>
</dbReference>
<dbReference type="SUPFAM" id="SSF52374">
    <property type="entry name" value="Nucleotidylyl transferase"/>
    <property type="match status" value="1"/>
</dbReference>
<keyword evidence="11 15" id="KW-0067">ATP-binding</keyword>
<evidence type="ECO:0000256" key="1">
    <source>
        <dbReference type="ARBA" id="ARBA00002121"/>
    </source>
</evidence>
<dbReference type="GO" id="GO:0009398">
    <property type="term" value="P:FMN biosynthetic process"/>
    <property type="evidence" value="ECO:0007669"/>
    <property type="project" value="UniProtKB-UniRule"/>
</dbReference>
<dbReference type="eggNOG" id="COG0196">
    <property type="taxonomic scope" value="Bacteria"/>
</dbReference>
<dbReference type="GO" id="GO:0005524">
    <property type="term" value="F:ATP binding"/>
    <property type="evidence" value="ECO:0007669"/>
    <property type="project" value="UniProtKB-UniRule"/>
</dbReference>
<evidence type="ECO:0000256" key="8">
    <source>
        <dbReference type="ARBA" id="ARBA00022741"/>
    </source>
</evidence>
<dbReference type="FunFam" id="3.40.50.620:FF:000021">
    <property type="entry name" value="Riboflavin biosynthesis protein"/>
    <property type="match status" value="1"/>
</dbReference>
<dbReference type="InterPro" id="IPR015865">
    <property type="entry name" value="Riboflavin_kinase_bac/euk"/>
</dbReference>
<evidence type="ECO:0000256" key="3">
    <source>
        <dbReference type="ARBA" id="ARBA00005201"/>
    </source>
</evidence>
<dbReference type="NCBIfam" id="NF004160">
    <property type="entry name" value="PRK05627.1-3"/>
    <property type="match status" value="1"/>
</dbReference>
<name>A0A075R8F3_BRELA</name>
<evidence type="ECO:0000256" key="10">
    <source>
        <dbReference type="ARBA" id="ARBA00022827"/>
    </source>
</evidence>
<evidence type="ECO:0000313" key="17">
    <source>
        <dbReference type="EMBL" id="AIG27563.1"/>
    </source>
</evidence>
<evidence type="ECO:0000256" key="15">
    <source>
        <dbReference type="PIRNR" id="PIRNR004491"/>
    </source>
</evidence>
<keyword evidence="18" id="KW-1185">Reference proteome</keyword>
<keyword evidence="10 15" id="KW-0274">FAD</keyword>
<dbReference type="UniPathway" id="UPA00276">
    <property type="reaction ID" value="UER00406"/>
</dbReference>
<dbReference type="GO" id="GO:0009231">
    <property type="term" value="P:riboflavin biosynthetic process"/>
    <property type="evidence" value="ECO:0007669"/>
    <property type="project" value="InterPro"/>
</dbReference>
<keyword evidence="7 15" id="KW-0548">Nucleotidyltransferase</keyword>
<evidence type="ECO:0000256" key="12">
    <source>
        <dbReference type="ARBA" id="ARBA00023268"/>
    </source>
</evidence>
<dbReference type="Pfam" id="PF01687">
    <property type="entry name" value="Flavokinase"/>
    <property type="match status" value="1"/>
</dbReference>
<evidence type="ECO:0000256" key="13">
    <source>
        <dbReference type="ARBA" id="ARBA00047880"/>
    </source>
</evidence>
<dbReference type="EC" id="2.7.1.26" evidence="15"/>
<dbReference type="EMBL" id="CP007806">
    <property type="protein sequence ID" value="AIG27563.1"/>
    <property type="molecule type" value="Genomic_DNA"/>
</dbReference>
<dbReference type="PANTHER" id="PTHR22749">
    <property type="entry name" value="RIBOFLAVIN KINASE/FMN ADENYLYLTRANSFERASE"/>
    <property type="match status" value="1"/>
</dbReference>
<evidence type="ECO:0000256" key="11">
    <source>
        <dbReference type="ARBA" id="ARBA00022840"/>
    </source>
</evidence>
<comment type="catalytic activity">
    <reaction evidence="14 15">
        <text>FMN + ATP + H(+) = FAD + diphosphate</text>
        <dbReference type="Rhea" id="RHEA:17237"/>
        <dbReference type="ChEBI" id="CHEBI:15378"/>
        <dbReference type="ChEBI" id="CHEBI:30616"/>
        <dbReference type="ChEBI" id="CHEBI:33019"/>
        <dbReference type="ChEBI" id="CHEBI:57692"/>
        <dbReference type="ChEBI" id="CHEBI:58210"/>
        <dbReference type="EC" id="2.7.7.2"/>
    </reaction>
</comment>
<comment type="pathway">
    <text evidence="2 15">Cofactor biosynthesis; FAD biosynthesis; FAD from FMN: step 1/1.</text>
</comment>
<dbReference type="SMART" id="SM00904">
    <property type="entry name" value="Flavokinase"/>
    <property type="match status" value="1"/>
</dbReference>
<keyword evidence="9 15" id="KW-0418">Kinase</keyword>
<evidence type="ECO:0000259" key="16">
    <source>
        <dbReference type="SMART" id="SM00904"/>
    </source>
</evidence>
<reference evidence="17 18" key="1">
    <citation type="journal article" date="2011" name="J. Bacteriol.">
        <title>Genome sequence of Brevibacillus laterosporus LMG 15441, a pathogen of invertebrates.</title>
        <authorList>
            <person name="Djukic M."/>
            <person name="Poehlein A."/>
            <person name="Thurmer A."/>
            <person name="Daniel R."/>
        </authorList>
    </citation>
    <scope>NUCLEOTIDE SEQUENCE [LARGE SCALE GENOMIC DNA]</scope>
    <source>
        <strain evidence="17 18">LMG 15441</strain>
    </source>
</reference>
<evidence type="ECO:0000256" key="6">
    <source>
        <dbReference type="ARBA" id="ARBA00022679"/>
    </source>
</evidence>
<accession>A0A075R8F3</accession>
<dbReference type="UniPathway" id="UPA00277">
    <property type="reaction ID" value="UER00407"/>
</dbReference>
<dbReference type="EC" id="2.7.7.2" evidence="15"/>
<protein>
    <recommendedName>
        <fullName evidence="15">Riboflavin biosynthesis protein</fullName>
    </recommendedName>
    <domain>
        <recommendedName>
            <fullName evidence="15">Riboflavin kinase</fullName>
            <ecNumber evidence="15">2.7.1.26</ecNumber>
        </recommendedName>
        <alternativeName>
            <fullName evidence="15">Flavokinase</fullName>
        </alternativeName>
    </domain>
    <domain>
        <recommendedName>
            <fullName evidence="15">FMN adenylyltransferase</fullName>
            <ecNumber evidence="15">2.7.7.2</ecNumber>
        </recommendedName>
        <alternativeName>
            <fullName evidence="15">FAD pyrophosphorylase</fullName>
        </alternativeName>
        <alternativeName>
            <fullName evidence="15">FAD synthase</fullName>
        </alternativeName>
    </domain>
</protein>
<dbReference type="KEGG" id="blr:BRLA_c032510"/>
<comment type="similarity">
    <text evidence="15">Belongs to the ribF family.</text>
</comment>
<dbReference type="InterPro" id="IPR023465">
    <property type="entry name" value="Riboflavin_kinase_dom_sf"/>
</dbReference>
<dbReference type="GO" id="GO:0008531">
    <property type="term" value="F:riboflavin kinase activity"/>
    <property type="evidence" value="ECO:0007669"/>
    <property type="project" value="UniProtKB-UniRule"/>
</dbReference>
<keyword evidence="8 15" id="KW-0547">Nucleotide-binding</keyword>
<organism evidence="17 18">
    <name type="scientific">Brevibacillus laterosporus LMG 15441</name>
    <dbReference type="NCBI Taxonomy" id="1042163"/>
    <lineage>
        <taxon>Bacteria</taxon>
        <taxon>Bacillati</taxon>
        <taxon>Bacillota</taxon>
        <taxon>Bacilli</taxon>
        <taxon>Bacillales</taxon>
        <taxon>Paenibacillaceae</taxon>
        <taxon>Brevibacillus</taxon>
    </lineage>
</organism>
<proteinExistence type="inferred from homology"/>
<keyword evidence="6 15" id="KW-0808">Transferase</keyword>
<comment type="pathway">
    <text evidence="3 15">Cofactor biosynthesis; FMN biosynthesis; FMN from riboflavin (ATP route): step 1/1.</text>
</comment>
<dbReference type="InterPro" id="IPR014729">
    <property type="entry name" value="Rossmann-like_a/b/a_fold"/>
</dbReference>
<gene>
    <name evidence="17" type="primary">ribF</name>
    <name evidence="17" type="ORF">BRLA_c032510</name>
</gene>
<dbReference type="NCBIfam" id="NF004162">
    <property type="entry name" value="PRK05627.1-5"/>
    <property type="match status" value="1"/>
</dbReference>
<evidence type="ECO:0000256" key="14">
    <source>
        <dbReference type="ARBA" id="ARBA00049494"/>
    </source>
</evidence>
<dbReference type="InterPro" id="IPR002606">
    <property type="entry name" value="Riboflavin_kinase_bac"/>
</dbReference>
<dbReference type="HOGENOM" id="CLU_048437_0_2_9"/>
<dbReference type="CDD" id="cd02064">
    <property type="entry name" value="FAD_synthetase_N"/>
    <property type="match status" value="1"/>
</dbReference>
<dbReference type="GO" id="GO:0006747">
    <property type="term" value="P:FAD biosynthetic process"/>
    <property type="evidence" value="ECO:0007669"/>
    <property type="project" value="UniProtKB-UniRule"/>
</dbReference>
<dbReference type="RefSeq" id="WP_003336965.1">
    <property type="nucleotide sequence ID" value="NZ_CP007806.1"/>
</dbReference>
<keyword evidence="5 15" id="KW-0288">FMN</keyword>
<evidence type="ECO:0000256" key="9">
    <source>
        <dbReference type="ARBA" id="ARBA00022777"/>
    </source>
</evidence>
<dbReference type="Proteomes" id="UP000005850">
    <property type="component" value="Chromosome"/>
</dbReference>
<dbReference type="InterPro" id="IPR015864">
    <property type="entry name" value="FAD_synthase"/>
</dbReference>
<comment type="catalytic activity">
    <reaction evidence="13 15">
        <text>riboflavin + ATP = FMN + ADP + H(+)</text>
        <dbReference type="Rhea" id="RHEA:14357"/>
        <dbReference type="ChEBI" id="CHEBI:15378"/>
        <dbReference type="ChEBI" id="CHEBI:30616"/>
        <dbReference type="ChEBI" id="CHEBI:57986"/>
        <dbReference type="ChEBI" id="CHEBI:58210"/>
        <dbReference type="ChEBI" id="CHEBI:456216"/>
        <dbReference type="EC" id="2.7.1.26"/>
    </reaction>
</comment>
<dbReference type="Gene3D" id="3.40.50.620">
    <property type="entry name" value="HUPs"/>
    <property type="match status" value="1"/>
</dbReference>
<dbReference type="PANTHER" id="PTHR22749:SF6">
    <property type="entry name" value="RIBOFLAVIN KINASE"/>
    <property type="match status" value="1"/>
</dbReference>
<dbReference type="Pfam" id="PF06574">
    <property type="entry name" value="FAD_syn"/>
    <property type="match status" value="1"/>
</dbReference>
<evidence type="ECO:0000256" key="4">
    <source>
        <dbReference type="ARBA" id="ARBA00022630"/>
    </source>
</evidence>
<dbReference type="FunFam" id="2.40.30.30:FF:000003">
    <property type="entry name" value="Riboflavin biosynthesis protein"/>
    <property type="match status" value="1"/>
</dbReference>
<dbReference type="GO" id="GO:0003919">
    <property type="term" value="F:FMN adenylyltransferase activity"/>
    <property type="evidence" value="ECO:0007669"/>
    <property type="project" value="UniProtKB-UniRule"/>
</dbReference>
<dbReference type="NCBIfam" id="TIGR00083">
    <property type="entry name" value="ribF"/>
    <property type="match status" value="1"/>
</dbReference>
<sequence length="326" mass="36772">MPNQKKFFAHEVGTLNIIRLSYPLSSEIELQPCAVAMGYFDGVHIGHRRVIQRAIDHAQAHGIKSGVLTFDPHPREVLGRSGYSQYITPLDDKLEQFEKMGVDIVFVMQFDIAFSSIYPEDFVEEVILPLQVKHIVVGFDNTFAYRGMGTTQTLLELSKDRYTVDIIGPVNRLGEKVSSTIIREYLHQGEVEQVRHLLGRPYKVKGTVIHGDKRGRTIGFPTANVGVDEPYLIGKNGVYGVRITVDGQTYDGVMNIGIKPTFELEKREKSLEVHIIGFKDEIYGKNVEVELLFMIRDEIKFSGVDALVAQIQQDVNFAKDKFAKLA</sequence>
<evidence type="ECO:0000256" key="7">
    <source>
        <dbReference type="ARBA" id="ARBA00022695"/>
    </source>
</evidence>
<keyword evidence="12" id="KW-0511">Multifunctional enzyme</keyword>
<comment type="function">
    <text evidence="1">Catalyzes the phosphorylation of riboflavin to FMN followed by the adenylation of FMN to FAD.</text>
</comment>
<dbReference type="AlphaFoldDB" id="A0A075R8F3"/>
<dbReference type="InterPro" id="IPR023468">
    <property type="entry name" value="Riboflavin_kinase"/>
</dbReference>
<dbReference type="STRING" id="1042163.BRLA_c032510"/>
<dbReference type="SUPFAM" id="SSF82114">
    <property type="entry name" value="Riboflavin kinase-like"/>
    <property type="match status" value="1"/>
</dbReference>
<evidence type="ECO:0000313" key="18">
    <source>
        <dbReference type="Proteomes" id="UP000005850"/>
    </source>
</evidence>
<keyword evidence="4 15" id="KW-0285">Flavoprotein</keyword>
<evidence type="ECO:0000256" key="5">
    <source>
        <dbReference type="ARBA" id="ARBA00022643"/>
    </source>
</evidence>
<feature type="domain" description="Riboflavin kinase" evidence="16">
    <location>
        <begin position="197"/>
        <end position="323"/>
    </location>
</feature>
<dbReference type="Gene3D" id="2.40.30.30">
    <property type="entry name" value="Riboflavin kinase-like"/>
    <property type="match status" value="1"/>
</dbReference>